<accession>A0A1M5VE23</accession>
<feature type="transmembrane region" description="Helical" evidence="1">
    <location>
        <begin position="97"/>
        <end position="120"/>
    </location>
</feature>
<evidence type="ECO:0000313" key="3">
    <source>
        <dbReference type="Proteomes" id="UP000184212"/>
    </source>
</evidence>
<feature type="transmembrane region" description="Helical" evidence="1">
    <location>
        <begin position="57"/>
        <end position="77"/>
    </location>
</feature>
<dbReference type="STRING" id="947013.SAMN04488109_5035"/>
<sequence length="176" mass="19672">MDAEKNYLVGIFDDEDVLVSGVTSIREKGVKIHEVYSPFPVHGLDEVLGYKRSRLPIAAFMFGMTGTSLALLMQIWMLGYDWPMIIGGKNFVSLPPFIPVTFELTVLLSALGMVATFMIVSDLKPYRWPRQFDLRSTDDKHVMAIDLALNHGKSKSEITSILKAAGATEVNEKNFE</sequence>
<dbReference type="AlphaFoldDB" id="A0A1M5VE23"/>
<dbReference type="EMBL" id="FQWQ01000004">
    <property type="protein sequence ID" value="SHH73431.1"/>
    <property type="molecule type" value="Genomic_DNA"/>
</dbReference>
<protein>
    <recommendedName>
        <fullName evidence="4">Quinol:cytochrome c oxidoreductase membrane protein</fullName>
    </recommendedName>
</protein>
<dbReference type="Proteomes" id="UP000184212">
    <property type="component" value="Unassembled WGS sequence"/>
</dbReference>
<reference evidence="2 3" key="1">
    <citation type="submission" date="2016-11" db="EMBL/GenBank/DDBJ databases">
        <authorList>
            <person name="Jaros S."/>
            <person name="Januszkiewicz K."/>
            <person name="Wedrychowicz H."/>
        </authorList>
    </citation>
    <scope>NUCLEOTIDE SEQUENCE [LARGE SCALE GENOMIC DNA]</scope>
    <source>
        <strain evidence="2 3">DSM 24574</strain>
    </source>
</reference>
<organism evidence="2 3">
    <name type="scientific">Chryseolinea serpens</name>
    <dbReference type="NCBI Taxonomy" id="947013"/>
    <lineage>
        <taxon>Bacteria</taxon>
        <taxon>Pseudomonadati</taxon>
        <taxon>Bacteroidota</taxon>
        <taxon>Cytophagia</taxon>
        <taxon>Cytophagales</taxon>
        <taxon>Fulvivirgaceae</taxon>
        <taxon>Chryseolinea</taxon>
    </lineage>
</organism>
<keyword evidence="1" id="KW-1133">Transmembrane helix</keyword>
<evidence type="ECO:0000313" key="2">
    <source>
        <dbReference type="EMBL" id="SHH73431.1"/>
    </source>
</evidence>
<dbReference type="InterPro" id="IPR021776">
    <property type="entry name" value="ActD"/>
</dbReference>
<dbReference type="Pfam" id="PF11821">
    <property type="entry name" value="ActD"/>
    <property type="match status" value="1"/>
</dbReference>
<dbReference type="PANTHER" id="PTHR40394:SF2">
    <property type="entry name" value="QUINOL:CYTOCHROME C OXIDOREDUCTASE MEMBRANE PROTEIN"/>
    <property type="match status" value="1"/>
</dbReference>
<keyword evidence="3" id="KW-1185">Reference proteome</keyword>
<dbReference type="OrthoDB" id="9792475at2"/>
<dbReference type="RefSeq" id="WP_073139953.1">
    <property type="nucleotide sequence ID" value="NZ_FQWQ01000004.1"/>
</dbReference>
<dbReference type="PANTHER" id="PTHR40394">
    <property type="entry name" value="LIPOPROTEIN-RELATED"/>
    <property type="match status" value="1"/>
</dbReference>
<evidence type="ECO:0000256" key="1">
    <source>
        <dbReference type="SAM" id="Phobius"/>
    </source>
</evidence>
<keyword evidence="1" id="KW-0472">Membrane</keyword>
<name>A0A1M5VE23_9BACT</name>
<keyword evidence="1" id="KW-0812">Transmembrane</keyword>
<evidence type="ECO:0008006" key="4">
    <source>
        <dbReference type="Google" id="ProtNLM"/>
    </source>
</evidence>
<proteinExistence type="predicted"/>
<gene>
    <name evidence="2" type="ORF">SAMN04488109_5035</name>
</gene>